<comment type="caution">
    <text evidence="2">The sequence shown here is derived from an EMBL/GenBank/DDBJ whole genome shotgun (WGS) entry which is preliminary data.</text>
</comment>
<reference evidence="2" key="1">
    <citation type="journal article" date="2019" name="bioRxiv">
        <title>The Genome of the Zebra Mussel, Dreissena polymorpha: A Resource for Invasive Species Research.</title>
        <authorList>
            <person name="McCartney M.A."/>
            <person name="Auch B."/>
            <person name="Kono T."/>
            <person name="Mallez S."/>
            <person name="Zhang Y."/>
            <person name="Obille A."/>
            <person name="Becker A."/>
            <person name="Abrahante J.E."/>
            <person name="Garbe J."/>
            <person name="Badalamenti J.P."/>
            <person name="Herman A."/>
            <person name="Mangelson H."/>
            <person name="Liachko I."/>
            <person name="Sullivan S."/>
            <person name="Sone E.D."/>
            <person name="Koren S."/>
            <person name="Silverstein K.A.T."/>
            <person name="Beckman K.B."/>
            <person name="Gohl D.M."/>
        </authorList>
    </citation>
    <scope>NUCLEOTIDE SEQUENCE</scope>
    <source>
        <strain evidence="2">Duluth1</strain>
        <tissue evidence="2">Whole animal</tissue>
    </source>
</reference>
<reference evidence="2" key="2">
    <citation type="submission" date="2020-11" db="EMBL/GenBank/DDBJ databases">
        <authorList>
            <person name="McCartney M.A."/>
            <person name="Auch B."/>
            <person name="Kono T."/>
            <person name="Mallez S."/>
            <person name="Becker A."/>
            <person name="Gohl D.M."/>
            <person name="Silverstein K.A.T."/>
            <person name="Koren S."/>
            <person name="Bechman K.B."/>
            <person name="Herman A."/>
            <person name="Abrahante J.E."/>
            <person name="Garbe J."/>
        </authorList>
    </citation>
    <scope>NUCLEOTIDE SEQUENCE</scope>
    <source>
        <strain evidence="2">Duluth1</strain>
        <tissue evidence="2">Whole animal</tissue>
    </source>
</reference>
<dbReference type="Proteomes" id="UP000828390">
    <property type="component" value="Unassembled WGS sequence"/>
</dbReference>
<keyword evidence="3" id="KW-1185">Reference proteome</keyword>
<name>A0A9D4KM37_DREPO</name>
<dbReference type="EMBL" id="JAIWYP010000004">
    <property type="protein sequence ID" value="KAH3842393.1"/>
    <property type="molecule type" value="Genomic_DNA"/>
</dbReference>
<dbReference type="AlphaFoldDB" id="A0A9D4KM37"/>
<evidence type="ECO:0000313" key="2">
    <source>
        <dbReference type="EMBL" id="KAH3842393.1"/>
    </source>
</evidence>
<proteinExistence type="predicted"/>
<gene>
    <name evidence="2" type="ORF">DPMN_115889</name>
</gene>
<feature type="region of interest" description="Disordered" evidence="1">
    <location>
        <begin position="79"/>
        <end position="125"/>
    </location>
</feature>
<feature type="compositionally biased region" description="Basic and acidic residues" evidence="1">
    <location>
        <begin position="107"/>
        <end position="117"/>
    </location>
</feature>
<sequence length="125" mass="14275">MESTRPAQPTTNRDRSATCNCGKVCKNQRGLRIHQGTSGCKRVRSQGQRIAILASKTQYFSLDSTHSTEELLVQETRQDAFRNPEDEDPLLELLQTQRSPEASQAIDPDRPQQDIRTRTPRIKWP</sequence>
<protein>
    <submittedName>
        <fullName evidence="2">Uncharacterized protein</fullName>
    </submittedName>
</protein>
<evidence type="ECO:0000313" key="3">
    <source>
        <dbReference type="Proteomes" id="UP000828390"/>
    </source>
</evidence>
<evidence type="ECO:0000256" key="1">
    <source>
        <dbReference type="SAM" id="MobiDB-lite"/>
    </source>
</evidence>
<accession>A0A9D4KM37</accession>
<organism evidence="2 3">
    <name type="scientific">Dreissena polymorpha</name>
    <name type="common">Zebra mussel</name>
    <name type="synonym">Mytilus polymorpha</name>
    <dbReference type="NCBI Taxonomy" id="45954"/>
    <lineage>
        <taxon>Eukaryota</taxon>
        <taxon>Metazoa</taxon>
        <taxon>Spiralia</taxon>
        <taxon>Lophotrochozoa</taxon>
        <taxon>Mollusca</taxon>
        <taxon>Bivalvia</taxon>
        <taxon>Autobranchia</taxon>
        <taxon>Heteroconchia</taxon>
        <taxon>Euheterodonta</taxon>
        <taxon>Imparidentia</taxon>
        <taxon>Neoheterodontei</taxon>
        <taxon>Myida</taxon>
        <taxon>Dreissenoidea</taxon>
        <taxon>Dreissenidae</taxon>
        <taxon>Dreissena</taxon>
    </lineage>
</organism>